<evidence type="ECO:0000313" key="3">
    <source>
        <dbReference type="EMBL" id="KAG7506926.1"/>
    </source>
</evidence>
<organism evidence="3 4">
    <name type="scientific">Solea senegalensis</name>
    <name type="common">Senegalese sole</name>
    <dbReference type="NCBI Taxonomy" id="28829"/>
    <lineage>
        <taxon>Eukaryota</taxon>
        <taxon>Metazoa</taxon>
        <taxon>Chordata</taxon>
        <taxon>Craniata</taxon>
        <taxon>Vertebrata</taxon>
        <taxon>Euteleostomi</taxon>
        <taxon>Actinopterygii</taxon>
        <taxon>Neopterygii</taxon>
        <taxon>Teleostei</taxon>
        <taxon>Neoteleostei</taxon>
        <taxon>Acanthomorphata</taxon>
        <taxon>Carangaria</taxon>
        <taxon>Pleuronectiformes</taxon>
        <taxon>Pleuronectoidei</taxon>
        <taxon>Soleidae</taxon>
        <taxon>Solea</taxon>
    </lineage>
</organism>
<keyword evidence="1" id="KW-0812">Transmembrane</keyword>
<evidence type="ECO:0000259" key="2">
    <source>
        <dbReference type="Pfam" id="PF00078"/>
    </source>
</evidence>
<dbReference type="AlphaFoldDB" id="A0AAV6RSZ2"/>
<feature type="domain" description="Reverse transcriptase" evidence="2">
    <location>
        <begin position="16"/>
        <end position="136"/>
    </location>
</feature>
<name>A0AAV6RSZ2_SOLSE</name>
<evidence type="ECO:0000313" key="4">
    <source>
        <dbReference type="Proteomes" id="UP000693946"/>
    </source>
</evidence>
<comment type="caution">
    <text evidence="3">The sequence shown here is derived from an EMBL/GenBank/DDBJ whole genome shotgun (WGS) entry which is preliminary data.</text>
</comment>
<keyword evidence="1" id="KW-1133">Transmembrane helix</keyword>
<protein>
    <recommendedName>
        <fullName evidence="2">Reverse transcriptase domain-containing protein</fullName>
    </recommendedName>
</protein>
<reference evidence="3 4" key="1">
    <citation type="journal article" date="2021" name="Sci. Rep.">
        <title>Chromosome anchoring in Senegalese sole (Solea senegalensis) reveals sex-associated markers and genome rearrangements in flatfish.</title>
        <authorList>
            <person name="Guerrero-Cozar I."/>
            <person name="Gomez-Garrido J."/>
            <person name="Berbel C."/>
            <person name="Martinez-Blanch J.F."/>
            <person name="Alioto T."/>
            <person name="Claros M.G."/>
            <person name="Gagnaire P.A."/>
            <person name="Manchado M."/>
        </authorList>
    </citation>
    <scope>NUCLEOTIDE SEQUENCE [LARGE SCALE GENOMIC DNA]</scope>
    <source>
        <strain evidence="3">Sse05_10M</strain>
    </source>
</reference>
<dbReference type="Pfam" id="PF00078">
    <property type="entry name" value="RVT_1"/>
    <property type="match status" value="1"/>
</dbReference>
<proteinExistence type="predicted"/>
<evidence type="ECO:0000256" key="1">
    <source>
        <dbReference type="SAM" id="Phobius"/>
    </source>
</evidence>
<sequence length="185" mass="20995">MAPGSDRFGYKVLPHIAKEDQTGFVKGRNSCDNLRRLLNLDIIHLTQSRQDPALVLSLDAEKSFDWVEWSYLFYALEESGLSDNLAFVNWIRFLYNTPMRLRSDNFPLHHGNRQDNPLSPLLFDIAIEPQPQAVATSPAPKRHGGSRGFQHFLFLLLLLSSHLLYASGAVATPHTDTVLLYQHPE</sequence>
<feature type="transmembrane region" description="Helical" evidence="1">
    <location>
        <begin position="152"/>
        <end position="171"/>
    </location>
</feature>
<dbReference type="InterPro" id="IPR000477">
    <property type="entry name" value="RT_dom"/>
</dbReference>
<dbReference type="EMBL" id="JAGKHQ010000010">
    <property type="protein sequence ID" value="KAG7506926.1"/>
    <property type="molecule type" value="Genomic_DNA"/>
</dbReference>
<accession>A0AAV6RSZ2</accession>
<gene>
    <name evidence="3" type="ORF">JOB18_019165</name>
</gene>
<dbReference type="Proteomes" id="UP000693946">
    <property type="component" value="Linkage Group LG18"/>
</dbReference>
<keyword evidence="4" id="KW-1185">Reference proteome</keyword>
<dbReference type="PANTHER" id="PTHR19446">
    <property type="entry name" value="REVERSE TRANSCRIPTASES"/>
    <property type="match status" value="1"/>
</dbReference>
<keyword evidence="1" id="KW-0472">Membrane</keyword>